<dbReference type="EnsemblMetazoa" id="tetur10g04070.1">
    <property type="protein sequence ID" value="tetur10g04070.1"/>
    <property type="gene ID" value="tetur10g04070"/>
</dbReference>
<evidence type="ECO:0008006" key="8">
    <source>
        <dbReference type="Google" id="ProtNLM"/>
    </source>
</evidence>
<feature type="transmembrane region" description="Helical" evidence="5">
    <location>
        <begin position="103"/>
        <end position="122"/>
    </location>
</feature>
<feature type="transmembrane region" description="Helical" evidence="5">
    <location>
        <begin position="185"/>
        <end position="208"/>
    </location>
</feature>
<proteinExistence type="inferred from homology"/>
<evidence type="ECO:0000313" key="6">
    <source>
        <dbReference type="EnsemblMetazoa" id="tetur10g04070.1"/>
    </source>
</evidence>
<evidence type="ECO:0000256" key="3">
    <source>
        <dbReference type="ARBA" id="ARBA00022989"/>
    </source>
</evidence>
<dbReference type="InterPro" id="IPR006214">
    <property type="entry name" value="Bax_inhibitor_1-related"/>
</dbReference>
<dbReference type="HOGENOM" id="CLU_058671_3_1_1"/>
<evidence type="ECO:0000256" key="4">
    <source>
        <dbReference type="ARBA" id="ARBA00023136"/>
    </source>
</evidence>
<feature type="transmembrane region" description="Helical" evidence="5">
    <location>
        <begin position="220"/>
        <end position="239"/>
    </location>
</feature>
<dbReference type="PANTHER" id="PTHR23291">
    <property type="entry name" value="BAX INHIBITOR-RELATED"/>
    <property type="match status" value="1"/>
</dbReference>
<keyword evidence="4 5" id="KW-0472">Membrane</keyword>
<dbReference type="GO" id="GO:0016020">
    <property type="term" value="C:membrane"/>
    <property type="evidence" value="ECO:0007669"/>
    <property type="project" value="UniProtKB-SubCell"/>
</dbReference>
<evidence type="ECO:0000256" key="1">
    <source>
        <dbReference type="ARBA" id="ARBA00004141"/>
    </source>
</evidence>
<evidence type="ECO:0000256" key="5">
    <source>
        <dbReference type="RuleBase" id="RU004379"/>
    </source>
</evidence>
<keyword evidence="3 5" id="KW-1133">Transmembrane helix</keyword>
<comment type="similarity">
    <text evidence="5">Belongs to the BI1 family.</text>
</comment>
<comment type="subcellular location">
    <subcellularLocation>
        <location evidence="1">Membrane</location>
        <topology evidence="1">Multi-pass membrane protein</topology>
    </subcellularLocation>
</comment>
<reference evidence="6" key="2">
    <citation type="submission" date="2015-06" db="UniProtKB">
        <authorList>
            <consortium name="EnsemblMetazoa"/>
        </authorList>
    </citation>
    <scope>IDENTIFICATION</scope>
</reference>
<dbReference type="AlphaFoldDB" id="T1KFR4"/>
<reference evidence="7" key="1">
    <citation type="submission" date="2011-08" db="EMBL/GenBank/DDBJ databases">
        <authorList>
            <person name="Rombauts S."/>
        </authorList>
    </citation>
    <scope>NUCLEOTIDE SEQUENCE</scope>
    <source>
        <strain evidence="7">London</strain>
    </source>
</reference>
<dbReference type="PANTHER" id="PTHR23291:SF47">
    <property type="entry name" value="TRANSMEMBRANE BAX INHIBITOR MOTIF CONTAINING 7"/>
    <property type="match status" value="1"/>
</dbReference>
<feature type="transmembrane region" description="Helical" evidence="5">
    <location>
        <begin position="74"/>
        <end position="96"/>
    </location>
</feature>
<evidence type="ECO:0000313" key="7">
    <source>
        <dbReference type="Proteomes" id="UP000015104"/>
    </source>
</evidence>
<keyword evidence="2 5" id="KW-0812">Transmembrane</keyword>
<feature type="transmembrane region" description="Helical" evidence="5">
    <location>
        <begin position="160"/>
        <end position="179"/>
    </location>
</feature>
<dbReference type="Proteomes" id="UP000015104">
    <property type="component" value="Unassembled WGS sequence"/>
</dbReference>
<evidence type="ECO:0000256" key="2">
    <source>
        <dbReference type="ARBA" id="ARBA00022692"/>
    </source>
</evidence>
<accession>T1KFR4</accession>
<feature type="transmembrane region" description="Helical" evidence="5">
    <location>
        <begin position="41"/>
        <end position="62"/>
    </location>
</feature>
<protein>
    <recommendedName>
        <fullName evidence="8">Protein lifeguard 1</fullName>
    </recommendedName>
</protein>
<dbReference type="Pfam" id="PF01027">
    <property type="entry name" value="Bax1-I"/>
    <property type="match status" value="1"/>
</dbReference>
<sequence>MYSNYGATSESIESARLADAELGSYSAFTDKAVRLGFIRKVLGIVTIQLIITILIGTVFFLSDDVREFTYYNSWMIWLALIVSFASLISLTCCNISRSFPGNLICLTLFTLAQAITIGFYSSFAHGDILFAAVLLTTVLVVALIAFACQTRIDFTVATGIVYLCTIALLLFGLACIIFPNKITLLIYASLGALLFSFWLVIDIQMILGRNSVYQFSPEDYILASIIIYQDIINIFINILDILTHSL</sequence>
<dbReference type="eggNOG" id="KOG2322">
    <property type="taxonomic scope" value="Eukaryota"/>
</dbReference>
<keyword evidence="7" id="KW-1185">Reference proteome</keyword>
<organism evidence="6 7">
    <name type="scientific">Tetranychus urticae</name>
    <name type="common">Two-spotted spider mite</name>
    <dbReference type="NCBI Taxonomy" id="32264"/>
    <lineage>
        <taxon>Eukaryota</taxon>
        <taxon>Metazoa</taxon>
        <taxon>Ecdysozoa</taxon>
        <taxon>Arthropoda</taxon>
        <taxon>Chelicerata</taxon>
        <taxon>Arachnida</taxon>
        <taxon>Acari</taxon>
        <taxon>Acariformes</taxon>
        <taxon>Trombidiformes</taxon>
        <taxon>Prostigmata</taxon>
        <taxon>Eleutherengona</taxon>
        <taxon>Raphignathae</taxon>
        <taxon>Tetranychoidea</taxon>
        <taxon>Tetranychidae</taxon>
        <taxon>Tetranychus</taxon>
    </lineage>
</organism>
<feature type="transmembrane region" description="Helical" evidence="5">
    <location>
        <begin position="128"/>
        <end position="148"/>
    </location>
</feature>
<dbReference type="EMBL" id="CAEY01000038">
    <property type="status" value="NOT_ANNOTATED_CDS"/>
    <property type="molecule type" value="Genomic_DNA"/>
</dbReference>
<name>T1KFR4_TETUR</name>